<name>A0AAV4NXN4_9ARAC</name>
<accession>A0AAV4NXN4</accession>
<reference evidence="1 2" key="1">
    <citation type="submission" date="2021-06" db="EMBL/GenBank/DDBJ databases">
        <title>Caerostris darwini draft genome.</title>
        <authorList>
            <person name="Kono N."/>
            <person name="Arakawa K."/>
        </authorList>
    </citation>
    <scope>NUCLEOTIDE SEQUENCE [LARGE SCALE GENOMIC DNA]</scope>
</reference>
<sequence>MCEHAKLHIRNPAVDWTSTGYYATLYIHYHHLPCQFVRQNSMDRAHIPALGRRLRVDRPYEVLFFLRGLERIEASVDSALLSEPETSLIRCSSLCSFSIFSTLEREGARSGDDRGVAFFYLPLLFHGRREHVLDHAPTHFEFHVRCSDWSSLSNWQAWIGQVSLRIGFDAEGERGVERDGGVR</sequence>
<dbReference type="AlphaFoldDB" id="A0AAV4NXN4"/>
<comment type="caution">
    <text evidence="1">The sequence shown here is derived from an EMBL/GenBank/DDBJ whole genome shotgun (WGS) entry which is preliminary data.</text>
</comment>
<protein>
    <submittedName>
        <fullName evidence="1">Uncharacterized protein</fullName>
    </submittedName>
</protein>
<proteinExistence type="predicted"/>
<dbReference type="Proteomes" id="UP001054837">
    <property type="component" value="Unassembled WGS sequence"/>
</dbReference>
<dbReference type="EMBL" id="BPLQ01002080">
    <property type="protein sequence ID" value="GIX88505.1"/>
    <property type="molecule type" value="Genomic_DNA"/>
</dbReference>
<organism evidence="1 2">
    <name type="scientific">Caerostris darwini</name>
    <dbReference type="NCBI Taxonomy" id="1538125"/>
    <lineage>
        <taxon>Eukaryota</taxon>
        <taxon>Metazoa</taxon>
        <taxon>Ecdysozoa</taxon>
        <taxon>Arthropoda</taxon>
        <taxon>Chelicerata</taxon>
        <taxon>Arachnida</taxon>
        <taxon>Araneae</taxon>
        <taxon>Araneomorphae</taxon>
        <taxon>Entelegynae</taxon>
        <taxon>Araneoidea</taxon>
        <taxon>Araneidae</taxon>
        <taxon>Caerostris</taxon>
    </lineage>
</organism>
<evidence type="ECO:0000313" key="1">
    <source>
        <dbReference type="EMBL" id="GIX88505.1"/>
    </source>
</evidence>
<evidence type="ECO:0000313" key="2">
    <source>
        <dbReference type="Proteomes" id="UP001054837"/>
    </source>
</evidence>
<keyword evidence="2" id="KW-1185">Reference proteome</keyword>
<gene>
    <name evidence="1" type="ORF">CDAR_385311</name>
</gene>